<dbReference type="Pfam" id="PF01432">
    <property type="entry name" value="Peptidase_M3"/>
    <property type="match status" value="1"/>
</dbReference>
<dbReference type="GO" id="GO:0006508">
    <property type="term" value="P:proteolysis"/>
    <property type="evidence" value="ECO:0007669"/>
    <property type="project" value="UniProtKB-KW"/>
</dbReference>
<dbReference type="InterPro" id="IPR001567">
    <property type="entry name" value="Pept_M3A_M3B_dom"/>
</dbReference>
<evidence type="ECO:0000256" key="7">
    <source>
        <dbReference type="ARBA" id="ARBA00024603"/>
    </source>
</evidence>
<evidence type="ECO:0000256" key="3">
    <source>
        <dbReference type="ARBA" id="ARBA00022723"/>
    </source>
</evidence>
<dbReference type="GO" id="GO:0046872">
    <property type="term" value="F:metal ion binding"/>
    <property type="evidence" value="ECO:0007669"/>
    <property type="project" value="UniProtKB-UniRule"/>
</dbReference>
<dbReference type="FunFam" id="3.40.390.10:FF:000009">
    <property type="entry name" value="Oligopeptidase A"/>
    <property type="match status" value="1"/>
</dbReference>
<comment type="similarity">
    <text evidence="1 9">Belongs to the peptidase M3 family.</text>
</comment>
<feature type="domain" description="Peptidase M3A/M3B catalytic" evidence="10">
    <location>
        <begin position="222"/>
        <end position="677"/>
    </location>
</feature>
<evidence type="ECO:0000256" key="8">
    <source>
        <dbReference type="ARBA" id="ARBA00026100"/>
    </source>
</evidence>
<keyword evidence="4 9" id="KW-0378">Hydrolase</keyword>
<protein>
    <recommendedName>
        <fullName evidence="8">oligopeptidase A</fullName>
        <ecNumber evidence="8">3.4.24.70</ecNumber>
    </recommendedName>
</protein>
<feature type="domain" description="Oligopeptidase A N-terminal" evidence="11">
    <location>
        <begin position="35"/>
        <end position="149"/>
    </location>
</feature>
<dbReference type="Gene3D" id="3.40.390.10">
    <property type="entry name" value="Collagenase (Catalytic Domain)"/>
    <property type="match status" value="1"/>
</dbReference>
<keyword evidence="2 9" id="KW-0645">Protease</keyword>
<evidence type="ECO:0000256" key="4">
    <source>
        <dbReference type="ARBA" id="ARBA00022801"/>
    </source>
</evidence>
<dbReference type="PANTHER" id="PTHR11804:SF84">
    <property type="entry name" value="SACCHAROLYSIN"/>
    <property type="match status" value="1"/>
</dbReference>
<accession>A0A6M8UEH6</accession>
<sequence length="680" mass="76689">MTNPLLDSFTLPPFSKIKPEHVVPAVQVALEECRAAVEKTVAQGAPWRWETLCQPLAEVDDRLSRLFSPVSHLNSVKNSPELRQAYEQTLPLLSEYSTWVGQHEGLYQAYRNLKEGEHYAALSLAQKKAVDNALRDFELSGIGLSKEKQQRYGEIAARLSELGSTYSNNVLDATMGWSKLITDVSELSGLPESALAAAQAQAEAKQQEGWLLTLDIPSYLPVMTYCDNAALREEMYRAYSTRASDQGPNAGKWDNSAVMAEELALRHELAQLLGFDSYADKSLATKMAESPAQVIEFLGDLAKRARPQAEKELAQLRAFAKQQHGVEELQPWDLTYYGEKQKQHLYTISDEQLRPYFPEERAVNGLFEVVKRIYGISAKERKDVDVWHPDVRFFDLFDEEGELRGSFYLDLYAREHKRGGAWMDDCVGMMRKADGSLQKPVAYLTCNFNRPVNGKPALFTHDEVTTLFHEFGHGLHHMLTRVETPGVSGISGVPWDAVELPSQFMENWCWEPEALAFISGHYETGEPLPQALLDKMLAAKNYQAALFILRQLEFGLFDFRLHAEFEPAKGAQILATLAEIKKQVAVVPSPSWGRFPHAFSHIFAGGYAAGYYSYLWADVLAADAYSRFEEEGIFNRQTGQSFLDNILTRGGSEEPMELFKRFRGREPQLDAMLEHYGIKG</sequence>
<evidence type="ECO:0000256" key="6">
    <source>
        <dbReference type="ARBA" id="ARBA00023049"/>
    </source>
</evidence>
<dbReference type="Gene3D" id="1.10.1370.10">
    <property type="entry name" value="Neurolysin, domain 3"/>
    <property type="match status" value="1"/>
</dbReference>
<dbReference type="NCBIfam" id="NF008159">
    <property type="entry name" value="PRK10911.1"/>
    <property type="match status" value="1"/>
</dbReference>
<dbReference type="InterPro" id="IPR024077">
    <property type="entry name" value="Neurolysin/TOP_dom2"/>
</dbReference>
<dbReference type="AlphaFoldDB" id="A0A6M8UEH6"/>
<comment type="catalytic activity">
    <reaction evidence="7">
        <text>Hydrolysis of oligopeptides, with broad specificity. Gly or Ala commonly occur as P1 or P1' residues, but more distant residues are also important, as is shown by the fact that Z-Gly-Pro-Gly-|-Gly-Pro-Ala is cleaved, but not Z-(Gly)(5).</text>
        <dbReference type="EC" id="3.4.24.70"/>
    </reaction>
</comment>
<dbReference type="GO" id="GO:0004222">
    <property type="term" value="F:metalloendopeptidase activity"/>
    <property type="evidence" value="ECO:0007669"/>
    <property type="project" value="UniProtKB-EC"/>
</dbReference>
<dbReference type="GO" id="GO:0005829">
    <property type="term" value="C:cytosol"/>
    <property type="evidence" value="ECO:0007669"/>
    <property type="project" value="UniProtKB-ARBA"/>
</dbReference>
<dbReference type="InterPro" id="IPR034005">
    <property type="entry name" value="M3A_DCP"/>
</dbReference>
<gene>
    <name evidence="12" type="ORF">PMPD1_0199</name>
</gene>
<name>A0A6M8UEH6_9GAMM</name>
<keyword evidence="13" id="KW-1185">Reference proteome</keyword>
<dbReference type="KEGG" id="pmak:PMPD1_0199"/>
<keyword evidence="3 9" id="KW-0479">Metal-binding</keyword>
<dbReference type="Pfam" id="PF19310">
    <property type="entry name" value="TOP_N"/>
    <property type="match status" value="1"/>
</dbReference>
<evidence type="ECO:0000256" key="9">
    <source>
        <dbReference type="RuleBase" id="RU003435"/>
    </source>
</evidence>
<evidence type="ECO:0000313" key="12">
    <source>
        <dbReference type="EMBL" id="QKJ85182.1"/>
    </source>
</evidence>
<dbReference type="GO" id="GO:0006518">
    <property type="term" value="P:peptide metabolic process"/>
    <property type="evidence" value="ECO:0007669"/>
    <property type="project" value="TreeGrafter"/>
</dbReference>
<keyword evidence="5 9" id="KW-0862">Zinc</keyword>
<dbReference type="InterPro" id="IPR045666">
    <property type="entry name" value="OpdA_N"/>
</dbReference>
<proteinExistence type="inferred from homology"/>
<dbReference type="SUPFAM" id="SSF55486">
    <property type="entry name" value="Metalloproteases ('zincins'), catalytic domain"/>
    <property type="match status" value="1"/>
</dbReference>
<evidence type="ECO:0000259" key="10">
    <source>
        <dbReference type="Pfam" id="PF01432"/>
    </source>
</evidence>
<dbReference type="EC" id="3.4.24.70" evidence="8"/>
<dbReference type="Proteomes" id="UP000505325">
    <property type="component" value="Chromosome"/>
</dbReference>
<dbReference type="RefSeq" id="WP_173632300.1">
    <property type="nucleotide sequence ID" value="NZ_CP054212.1"/>
</dbReference>
<evidence type="ECO:0000256" key="1">
    <source>
        <dbReference type="ARBA" id="ARBA00006040"/>
    </source>
</evidence>
<dbReference type="InterPro" id="IPR045090">
    <property type="entry name" value="Pept_M3A_M3B"/>
</dbReference>
<comment type="cofactor">
    <cofactor evidence="9">
        <name>Zn(2+)</name>
        <dbReference type="ChEBI" id="CHEBI:29105"/>
    </cofactor>
    <text evidence="9">Binds 1 zinc ion.</text>
</comment>
<dbReference type="EMBL" id="CP054212">
    <property type="protein sequence ID" value="QKJ85182.1"/>
    <property type="molecule type" value="Genomic_DNA"/>
</dbReference>
<evidence type="ECO:0000256" key="5">
    <source>
        <dbReference type="ARBA" id="ARBA00022833"/>
    </source>
</evidence>
<dbReference type="InterPro" id="IPR024079">
    <property type="entry name" value="MetalloPept_cat_dom_sf"/>
</dbReference>
<reference evidence="12 13" key="1">
    <citation type="submission" date="2020-06" db="EMBL/GenBank/DDBJ databases">
        <title>Genome sequence of Paramixta manurensis strain PD-1.</title>
        <authorList>
            <person name="Lee C.W."/>
            <person name="Kim J."/>
        </authorList>
    </citation>
    <scope>NUCLEOTIDE SEQUENCE [LARGE SCALE GENOMIC DNA]</scope>
    <source>
        <strain evidence="12 13">PD-1</strain>
    </source>
</reference>
<dbReference type="PANTHER" id="PTHR11804">
    <property type="entry name" value="PROTEASE M3 THIMET OLIGOPEPTIDASE-RELATED"/>
    <property type="match status" value="1"/>
</dbReference>
<keyword evidence="6 9" id="KW-0482">Metalloprotease</keyword>
<dbReference type="CDD" id="cd06456">
    <property type="entry name" value="M3A_DCP"/>
    <property type="match status" value="1"/>
</dbReference>
<evidence type="ECO:0000259" key="11">
    <source>
        <dbReference type="Pfam" id="PF19310"/>
    </source>
</evidence>
<evidence type="ECO:0000313" key="13">
    <source>
        <dbReference type="Proteomes" id="UP000505325"/>
    </source>
</evidence>
<organism evidence="12 13">
    <name type="scientific">Paramixta manurensis</name>
    <dbReference type="NCBI Taxonomy" id="2740817"/>
    <lineage>
        <taxon>Bacteria</taxon>
        <taxon>Pseudomonadati</taxon>
        <taxon>Pseudomonadota</taxon>
        <taxon>Gammaproteobacteria</taxon>
        <taxon>Enterobacterales</taxon>
        <taxon>Erwiniaceae</taxon>
        <taxon>Paramixta</taxon>
    </lineage>
</organism>
<evidence type="ECO:0000256" key="2">
    <source>
        <dbReference type="ARBA" id="ARBA00022670"/>
    </source>
</evidence>